<dbReference type="AlphaFoldDB" id="R4X2V8"/>
<evidence type="ECO:0000313" key="2">
    <source>
        <dbReference type="Proteomes" id="UP000013966"/>
    </source>
</evidence>
<geneLocation type="plasmid" evidence="1 2">
    <name>p1</name>
</geneLocation>
<gene>
    <name evidence="1" type="ORF">BRPE64_DCDS00200</name>
</gene>
<dbReference type="PATRIC" id="fig|758793.3.peg.5176"/>
<reference evidence="1 2" key="2">
    <citation type="journal article" date="2018" name="Int. J. Syst. Evol. Microbiol.">
        <title>Burkholderia insecticola sp. nov., a gut symbiotic bacterium of the bean bug Riptortus pedestris.</title>
        <authorList>
            <person name="Takeshita K."/>
            <person name="Tamaki H."/>
            <person name="Ohbayashi T."/>
            <person name="Meng X.-Y."/>
            <person name="Sone T."/>
            <person name="Mitani Y."/>
            <person name="Peeters C."/>
            <person name="Kikuchi Y."/>
            <person name="Vandamme P."/>
        </authorList>
    </citation>
    <scope>NUCLEOTIDE SEQUENCE [LARGE SCALE GENOMIC DNA]</scope>
    <source>
        <strain evidence="1">RPE64</strain>
        <plasmid evidence="1 2">p1</plasmid>
    </source>
</reference>
<sequence>MVFRYRHRLSEQFFLENVVNRLKALVALTLVASAGVAANAYAWSRVGVWVGGPVYYPYPVAPQPYYYYPPPPVVVAPQAPVTYVEQGQPAAAGPGQPDGNWYYCDASRAYYPYVKTCPAGWRPVPAQPPPSN</sequence>
<keyword evidence="2" id="KW-1185">Reference proteome</keyword>
<dbReference type="EMBL" id="AP013061">
    <property type="protein sequence ID" value="BAN26956.1"/>
    <property type="molecule type" value="Genomic_DNA"/>
</dbReference>
<dbReference type="HOGENOM" id="CLU_135590_1_0_4"/>
<name>R4X2V8_9BURK</name>
<dbReference type="Proteomes" id="UP000013966">
    <property type="component" value="Plasmid p1"/>
</dbReference>
<keyword evidence="1" id="KW-0614">Plasmid</keyword>
<dbReference type="KEGG" id="buo:BRPE64_DCDS00200"/>
<organism evidence="1 2">
    <name type="scientific">Caballeronia insecticola</name>
    <dbReference type="NCBI Taxonomy" id="758793"/>
    <lineage>
        <taxon>Bacteria</taxon>
        <taxon>Pseudomonadati</taxon>
        <taxon>Pseudomonadota</taxon>
        <taxon>Betaproteobacteria</taxon>
        <taxon>Burkholderiales</taxon>
        <taxon>Burkholderiaceae</taxon>
        <taxon>Caballeronia</taxon>
    </lineage>
</organism>
<protein>
    <submittedName>
        <fullName evidence="1">Uncharacterized protein</fullName>
    </submittedName>
</protein>
<proteinExistence type="predicted"/>
<reference evidence="1 2" key="1">
    <citation type="journal article" date="2013" name="Genome Announc.">
        <title>Complete Genome Sequence of Burkholderia sp. Strain RPE64, Bacterial Symbiont of the Bean Bug Riptortus pedestris.</title>
        <authorList>
            <person name="Shibata T.F."/>
            <person name="Maeda T."/>
            <person name="Nikoh N."/>
            <person name="Yamaguchi K."/>
            <person name="Oshima K."/>
            <person name="Hattori M."/>
            <person name="Nishiyama T."/>
            <person name="Hasebe M."/>
            <person name="Fukatsu T."/>
            <person name="Kikuchi Y."/>
            <person name="Shigenobu S."/>
        </authorList>
    </citation>
    <scope>NUCLEOTIDE SEQUENCE [LARGE SCALE GENOMIC DNA]</scope>
    <source>
        <plasmid evidence="1 2">p1</plasmid>
    </source>
</reference>
<accession>R4X2V8</accession>
<evidence type="ECO:0000313" key="1">
    <source>
        <dbReference type="EMBL" id="BAN26956.1"/>
    </source>
</evidence>